<protein>
    <submittedName>
        <fullName evidence="1">Uncharacterized protein</fullName>
    </submittedName>
</protein>
<dbReference type="EMBL" id="SGXM01000007">
    <property type="protein sequence ID" value="RZT32380.1"/>
    <property type="molecule type" value="Genomic_DNA"/>
</dbReference>
<sequence>MRLVRSHLPDAGYAPSIKIINQAGHLLKHGKRMTFLDILGEDGLHPDEESEADAFARDTLIPPAKYARLAGLPSIGERTIRDFAEQVGVSAGIVLGRLQHDGVVGWQRFNHLKVRYKWDHEVADQP</sequence>
<name>A0A4Q7RJM5_9BURK</name>
<gene>
    <name evidence="1" type="ORF">EV147_4125</name>
</gene>
<proteinExistence type="predicted"/>
<reference evidence="1 2" key="1">
    <citation type="journal article" date="2015" name="Stand. Genomic Sci.">
        <title>Genomic Encyclopedia of Bacterial and Archaeal Type Strains, Phase III: the genomes of soil and plant-associated and newly described type strains.</title>
        <authorList>
            <person name="Whitman W.B."/>
            <person name="Woyke T."/>
            <person name="Klenk H.P."/>
            <person name="Zhou Y."/>
            <person name="Lilburn T.G."/>
            <person name="Beck B.J."/>
            <person name="De Vos P."/>
            <person name="Vandamme P."/>
            <person name="Eisen J.A."/>
            <person name="Garrity G."/>
            <person name="Hugenholtz P."/>
            <person name="Kyrpides N.C."/>
        </authorList>
    </citation>
    <scope>NUCLEOTIDE SEQUENCE [LARGE SCALE GENOMIC DNA]</scope>
    <source>
        <strain evidence="1 2">ASC-9842</strain>
    </source>
</reference>
<dbReference type="AlphaFoldDB" id="A0A4Q7RJM5"/>
<dbReference type="Proteomes" id="UP000291078">
    <property type="component" value="Unassembled WGS sequence"/>
</dbReference>
<evidence type="ECO:0000313" key="2">
    <source>
        <dbReference type="Proteomes" id="UP000291078"/>
    </source>
</evidence>
<evidence type="ECO:0000313" key="1">
    <source>
        <dbReference type="EMBL" id="RZT32380.1"/>
    </source>
</evidence>
<comment type="caution">
    <text evidence="1">The sequence shown here is derived from an EMBL/GenBank/DDBJ whole genome shotgun (WGS) entry which is preliminary data.</text>
</comment>
<organism evidence="1 2">
    <name type="scientific">Cupriavidus agavae</name>
    <dbReference type="NCBI Taxonomy" id="1001822"/>
    <lineage>
        <taxon>Bacteria</taxon>
        <taxon>Pseudomonadati</taxon>
        <taxon>Pseudomonadota</taxon>
        <taxon>Betaproteobacteria</taxon>
        <taxon>Burkholderiales</taxon>
        <taxon>Burkholderiaceae</taxon>
        <taxon>Cupriavidus</taxon>
    </lineage>
</organism>
<accession>A0A4Q7RJM5</accession>
<keyword evidence="2" id="KW-1185">Reference proteome</keyword>